<sequence>MRHYYPQEKKKNRYSKNNVFNFSNSKTQRTDYLLAFLKHKISDSGEIPTVEIEMKKTDQSAAFFFGTEANSVTVLQGPLIFCSVQPRFPRGHILCRSKNAHWGE</sequence>
<proteinExistence type="predicted"/>
<evidence type="ECO:0000313" key="1">
    <source>
        <dbReference type="EMBL" id="GFR01738.1"/>
    </source>
</evidence>
<accession>A0A8X6GDI0</accession>
<name>A0A8X6GDI0_TRICU</name>
<dbReference type="EMBL" id="BMAO01015449">
    <property type="protein sequence ID" value="GFR01738.1"/>
    <property type="molecule type" value="Genomic_DNA"/>
</dbReference>
<keyword evidence="2" id="KW-1185">Reference proteome</keyword>
<protein>
    <submittedName>
        <fullName evidence="1">Uncharacterized protein</fullName>
    </submittedName>
</protein>
<reference evidence="1" key="1">
    <citation type="submission" date="2020-07" db="EMBL/GenBank/DDBJ databases">
        <title>Multicomponent nature underlies the extraordinary mechanical properties of spider dragline silk.</title>
        <authorList>
            <person name="Kono N."/>
            <person name="Nakamura H."/>
            <person name="Mori M."/>
            <person name="Yoshida Y."/>
            <person name="Ohtoshi R."/>
            <person name="Malay A.D."/>
            <person name="Moran D.A.P."/>
            <person name="Tomita M."/>
            <person name="Numata K."/>
            <person name="Arakawa K."/>
        </authorList>
    </citation>
    <scope>NUCLEOTIDE SEQUENCE</scope>
</reference>
<evidence type="ECO:0000313" key="2">
    <source>
        <dbReference type="Proteomes" id="UP000887116"/>
    </source>
</evidence>
<dbReference type="AlphaFoldDB" id="A0A8X6GDI0"/>
<gene>
    <name evidence="1" type="ORF">TNCT_302891</name>
</gene>
<dbReference type="Proteomes" id="UP000887116">
    <property type="component" value="Unassembled WGS sequence"/>
</dbReference>
<organism evidence="1 2">
    <name type="scientific">Trichonephila clavata</name>
    <name type="common">Joro spider</name>
    <name type="synonym">Nephila clavata</name>
    <dbReference type="NCBI Taxonomy" id="2740835"/>
    <lineage>
        <taxon>Eukaryota</taxon>
        <taxon>Metazoa</taxon>
        <taxon>Ecdysozoa</taxon>
        <taxon>Arthropoda</taxon>
        <taxon>Chelicerata</taxon>
        <taxon>Arachnida</taxon>
        <taxon>Araneae</taxon>
        <taxon>Araneomorphae</taxon>
        <taxon>Entelegynae</taxon>
        <taxon>Araneoidea</taxon>
        <taxon>Nephilidae</taxon>
        <taxon>Trichonephila</taxon>
    </lineage>
</organism>
<comment type="caution">
    <text evidence="1">The sequence shown here is derived from an EMBL/GenBank/DDBJ whole genome shotgun (WGS) entry which is preliminary data.</text>
</comment>